<dbReference type="GO" id="GO:0004930">
    <property type="term" value="F:G protein-coupled receptor activity"/>
    <property type="evidence" value="ECO:0007669"/>
    <property type="project" value="InterPro"/>
</dbReference>
<dbReference type="InterPro" id="IPR028082">
    <property type="entry name" value="Peripla_BP_I"/>
</dbReference>
<keyword evidence="4" id="KW-0472">Membrane</keyword>
<comment type="caution">
    <text evidence="9">The sequence shown here is derived from an EMBL/GenBank/DDBJ whole genome shotgun (WGS) entry which is preliminary data.</text>
</comment>
<reference evidence="9" key="1">
    <citation type="submission" date="2022-03" db="EMBL/GenBank/DDBJ databases">
        <authorList>
            <person name="Martin C."/>
        </authorList>
    </citation>
    <scope>NUCLEOTIDE SEQUENCE</scope>
</reference>
<keyword evidence="3" id="KW-1133">Transmembrane helix</keyword>
<evidence type="ECO:0000256" key="1">
    <source>
        <dbReference type="ARBA" id="ARBA00004141"/>
    </source>
</evidence>
<evidence type="ECO:0000259" key="8">
    <source>
        <dbReference type="Pfam" id="PF01094"/>
    </source>
</evidence>
<dbReference type="Proteomes" id="UP000749559">
    <property type="component" value="Unassembled WGS sequence"/>
</dbReference>
<keyword evidence="6" id="KW-0325">Glycoprotein</keyword>
<evidence type="ECO:0000313" key="9">
    <source>
        <dbReference type="EMBL" id="CAH1782911.1"/>
    </source>
</evidence>
<dbReference type="SUPFAM" id="SSF53822">
    <property type="entry name" value="Periplasmic binding protein-like I"/>
    <property type="match status" value="1"/>
</dbReference>
<dbReference type="GO" id="GO:0016020">
    <property type="term" value="C:membrane"/>
    <property type="evidence" value="ECO:0007669"/>
    <property type="project" value="UniProtKB-SubCell"/>
</dbReference>
<evidence type="ECO:0000256" key="5">
    <source>
        <dbReference type="ARBA" id="ARBA00023170"/>
    </source>
</evidence>
<dbReference type="Pfam" id="PF01094">
    <property type="entry name" value="ANF_receptor"/>
    <property type="match status" value="1"/>
</dbReference>
<dbReference type="Gene3D" id="3.40.50.2300">
    <property type="match status" value="2"/>
</dbReference>
<keyword evidence="2" id="KW-0812">Transmembrane</keyword>
<dbReference type="InterPro" id="IPR000337">
    <property type="entry name" value="GPCR_3"/>
</dbReference>
<dbReference type="PANTHER" id="PTHR24060">
    <property type="entry name" value="METABOTROPIC GLUTAMATE RECEPTOR"/>
    <property type="match status" value="1"/>
</dbReference>
<feature type="domain" description="Receptor ligand binding region" evidence="8">
    <location>
        <begin position="64"/>
        <end position="443"/>
    </location>
</feature>
<dbReference type="InterPro" id="IPR001828">
    <property type="entry name" value="ANF_lig-bd_rcpt"/>
</dbReference>
<evidence type="ECO:0000256" key="6">
    <source>
        <dbReference type="ARBA" id="ARBA00023180"/>
    </source>
</evidence>
<gene>
    <name evidence="9" type="ORF">OFUS_LOCUS9310</name>
</gene>
<sequence>MHWIQKTMRVYMLFFLGCTLTSGYENTSVVIPGDVYIAGLFDIHDNLQGSCGEIRVNAGFLYSEAFIFALDKINSKTGLFKNLGVRIGGLGFDTCRSIDRTEKILMDIQDGTLVIEGVTFDEIGGVIGPSSSTYSSRVHQFLKRYNVTQISYASTSTMFKDTEKYPYFLTTVPLDDKQAKAMTKMLHNVKWTNVLTLSDNYTYGLNGVEAFKTEAEKLGICVEQSFVLDKDGSPAEVVDKILKATKTPVVVTFTDFDDAIKIMRAFHETENTCGDFVLIGSEAWADSEAIVEGVEQSSDGLITMNILGSEIPGFVDAMKQKRYGQYPTNPYFDAYYEDVMKCGERYQNECTNDTSITPDMYELDIFATHVTIATYAMALGIHQVLTSVCGQGYSGICSDFKMTEQREKIFQFTKDIKFNDITGTSFEFIGNQGNQGYEILRYHGYPLNRRGYKRIGKYSNEELQFTTLTAKGLTDTYYKDIVSECSSGAIVTSSSIVSATALCTLLAISLGLSYSQY</sequence>
<proteinExistence type="predicted"/>
<dbReference type="EMBL" id="CAIIXF020000005">
    <property type="protein sequence ID" value="CAH1782911.1"/>
    <property type="molecule type" value="Genomic_DNA"/>
</dbReference>
<evidence type="ECO:0000256" key="7">
    <source>
        <dbReference type="SAM" id="SignalP"/>
    </source>
</evidence>
<protein>
    <recommendedName>
        <fullName evidence="8">Receptor ligand binding region domain-containing protein</fullName>
    </recommendedName>
</protein>
<dbReference type="FunFam" id="3.40.50.2300:FF:000145">
    <property type="entry name" value="Glutamate receptor, metabotropic"/>
    <property type="match status" value="1"/>
</dbReference>
<evidence type="ECO:0000313" key="10">
    <source>
        <dbReference type="Proteomes" id="UP000749559"/>
    </source>
</evidence>
<keyword evidence="7" id="KW-0732">Signal</keyword>
<dbReference type="InterPro" id="IPR050726">
    <property type="entry name" value="mGluR"/>
</dbReference>
<dbReference type="PRINTS" id="PR00248">
    <property type="entry name" value="GPCRMGR"/>
</dbReference>
<evidence type="ECO:0000256" key="4">
    <source>
        <dbReference type="ARBA" id="ARBA00023136"/>
    </source>
</evidence>
<comment type="subcellular location">
    <subcellularLocation>
        <location evidence="1">Membrane</location>
        <topology evidence="1">Multi-pass membrane protein</topology>
    </subcellularLocation>
</comment>
<dbReference type="OrthoDB" id="425344at2759"/>
<organism evidence="9 10">
    <name type="scientific">Owenia fusiformis</name>
    <name type="common">Polychaete worm</name>
    <dbReference type="NCBI Taxonomy" id="6347"/>
    <lineage>
        <taxon>Eukaryota</taxon>
        <taxon>Metazoa</taxon>
        <taxon>Spiralia</taxon>
        <taxon>Lophotrochozoa</taxon>
        <taxon>Annelida</taxon>
        <taxon>Polychaeta</taxon>
        <taxon>Sedentaria</taxon>
        <taxon>Canalipalpata</taxon>
        <taxon>Sabellida</taxon>
        <taxon>Oweniida</taxon>
        <taxon>Oweniidae</taxon>
        <taxon>Owenia</taxon>
    </lineage>
</organism>
<keyword evidence="10" id="KW-1185">Reference proteome</keyword>
<keyword evidence="5" id="KW-0675">Receptor</keyword>
<evidence type="ECO:0000256" key="2">
    <source>
        <dbReference type="ARBA" id="ARBA00022692"/>
    </source>
</evidence>
<evidence type="ECO:0000256" key="3">
    <source>
        <dbReference type="ARBA" id="ARBA00022989"/>
    </source>
</evidence>
<dbReference type="AlphaFoldDB" id="A0A8S4NMR7"/>
<feature type="chain" id="PRO_5035737524" description="Receptor ligand binding region domain-containing protein" evidence="7">
    <location>
        <begin position="24"/>
        <end position="517"/>
    </location>
</feature>
<accession>A0A8S4NMR7</accession>
<feature type="signal peptide" evidence="7">
    <location>
        <begin position="1"/>
        <end position="23"/>
    </location>
</feature>
<name>A0A8S4NMR7_OWEFU</name>